<evidence type="ECO:0000313" key="2">
    <source>
        <dbReference type="EMBL" id="GBN31922.1"/>
    </source>
</evidence>
<keyword evidence="3" id="KW-1185">Reference proteome</keyword>
<feature type="region of interest" description="Disordered" evidence="1">
    <location>
        <begin position="1"/>
        <end position="24"/>
    </location>
</feature>
<gene>
    <name evidence="2" type="ORF">AVEN_42474_1</name>
</gene>
<proteinExistence type="predicted"/>
<dbReference type="EMBL" id="BGPR01008155">
    <property type="protein sequence ID" value="GBN31922.1"/>
    <property type="molecule type" value="Genomic_DNA"/>
</dbReference>
<accession>A0A4Y2MZB7</accession>
<dbReference type="AlphaFoldDB" id="A0A4Y2MZB7"/>
<sequence>MESYWETRGRTKSDRSGQVSESPSLVHRLRQKFLTTYSAFRRFSQGRPTATTSADDRYLSLCAQRNRTATPIQLGSSLATATRRLASTVRRRLHEGGLYARRPAI</sequence>
<name>A0A4Y2MZB7_ARAVE</name>
<evidence type="ECO:0000256" key="1">
    <source>
        <dbReference type="SAM" id="MobiDB-lite"/>
    </source>
</evidence>
<reference evidence="2 3" key="1">
    <citation type="journal article" date="2019" name="Sci. Rep.">
        <title>Orb-weaving spider Araneus ventricosus genome elucidates the spidroin gene catalogue.</title>
        <authorList>
            <person name="Kono N."/>
            <person name="Nakamura H."/>
            <person name="Ohtoshi R."/>
            <person name="Moran D.A.P."/>
            <person name="Shinohara A."/>
            <person name="Yoshida Y."/>
            <person name="Fujiwara M."/>
            <person name="Mori M."/>
            <person name="Tomita M."/>
            <person name="Arakawa K."/>
        </authorList>
    </citation>
    <scope>NUCLEOTIDE SEQUENCE [LARGE SCALE GENOMIC DNA]</scope>
</reference>
<evidence type="ECO:0000313" key="3">
    <source>
        <dbReference type="Proteomes" id="UP000499080"/>
    </source>
</evidence>
<feature type="compositionally biased region" description="Basic and acidic residues" evidence="1">
    <location>
        <begin position="1"/>
        <end position="15"/>
    </location>
</feature>
<comment type="caution">
    <text evidence="2">The sequence shown here is derived from an EMBL/GenBank/DDBJ whole genome shotgun (WGS) entry which is preliminary data.</text>
</comment>
<dbReference type="OrthoDB" id="8051703at2759"/>
<protein>
    <submittedName>
        <fullName evidence="2">Uncharacterized protein</fullName>
    </submittedName>
</protein>
<dbReference type="Proteomes" id="UP000499080">
    <property type="component" value="Unassembled WGS sequence"/>
</dbReference>
<organism evidence="2 3">
    <name type="scientific">Araneus ventricosus</name>
    <name type="common">Orbweaver spider</name>
    <name type="synonym">Epeira ventricosa</name>
    <dbReference type="NCBI Taxonomy" id="182803"/>
    <lineage>
        <taxon>Eukaryota</taxon>
        <taxon>Metazoa</taxon>
        <taxon>Ecdysozoa</taxon>
        <taxon>Arthropoda</taxon>
        <taxon>Chelicerata</taxon>
        <taxon>Arachnida</taxon>
        <taxon>Araneae</taxon>
        <taxon>Araneomorphae</taxon>
        <taxon>Entelegynae</taxon>
        <taxon>Araneoidea</taxon>
        <taxon>Araneidae</taxon>
        <taxon>Araneus</taxon>
    </lineage>
</organism>